<keyword evidence="3" id="KW-0436">Ligase</keyword>
<dbReference type="PANTHER" id="PTHR11895:SF151">
    <property type="entry name" value="GLUTAMYL-TRNA(GLN) AMIDOTRANSFERASE SUBUNIT A"/>
    <property type="match status" value="1"/>
</dbReference>
<dbReference type="PROSITE" id="PS00571">
    <property type="entry name" value="AMIDASES"/>
    <property type="match status" value="1"/>
</dbReference>
<evidence type="ECO:0000256" key="4">
    <source>
        <dbReference type="ARBA" id="ARBA00022741"/>
    </source>
</evidence>
<dbReference type="InterPro" id="IPR036928">
    <property type="entry name" value="AS_sf"/>
</dbReference>
<organism evidence="9">
    <name type="scientific">marine metagenome</name>
    <dbReference type="NCBI Taxonomy" id="408172"/>
    <lineage>
        <taxon>unclassified sequences</taxon>
        <taxon>metagenomes</taxon>
        <taxon>ecological metagenomes</taxon>
    </lineage>
</organism>
<gene>
    <name evidence="9" type="ORF">METZ01_LOCUS21665</name>
</gene>
<name>A0A381PP59_9ZZZZ</name>
<comment type="similarity">
    <text evidence="1">Belongs to the amidase family. GatA subfamily.</text>
</comment>
<dbReference type="AlphaFoldDB" id="A0A381PP59"/>
<dbReference type="EMBL" id="UINC01001044">
    <property type="protein sequence ID" value="SUZ68811.1"/>
    <property type="molecule type" value="Genomic_DNA"/>
</dbReference>
<dbReference type="GO" id="GO:0006412">
    <property type="term" value="P:translation"/>
    <property type="evidence" value="ECO:0007669"/>
    <property type="project" value="UniProtKB-KW"/>
</dbReference>
<dbReference type="Pfam" id="PF01425">
    <property type="entry name" value="Amidase"/>
    <property type="match status" value="1"/>
</dbReference>
<protein>
    <recommendedName>
        <fullName evidence="2">glutaminyl-tRNA synthase (glutamine-hydrolyzing)</fullName>
        <ecNumber evidence="2">6.3.5.7</ecNumber>
    </recommendedName>
</protein>
<sequence>MPFDLPLMNLVERIKSGGFRAEAVMDAVYDQIDQYNSSLNVYRSLLPREIAVSRARQIDEKIASGKIVGKLAGIPVSIKDNICINDPELSNSCGSQILGEYHSPFHATVVEKLLQEHALIIGTTNMDEFAMGSSTENSSFGATSNPWDSGRVPGGSSGGGAVSVASGMALLALGSDTGGSIRQPASMCGVTGLKPTYGTVSRYGLVAYGSSLDQIGCLTQRASDCRYAFSIIHGHDSNESTSAKIELSLAPEVAELKGLRICLPDEYAAAESADPEVVASVNELAELLQNQGAVVERSSLKFLKYVIPTYYVLAFAEASSNLGRFDGIRYGVRKQEQPSLESLYATTRKKGFGEEVKRRIMLGTFVLSSGYYDQYYGRAVQVRAWMEQQVGQLFNEFDFILGPVSPFPAFKLGEKTDDPLAMYLADICSVLANLTRTPAISIPGRPTKSGLPVGLQLMGRRYEDHHLLATAAAVQELTEYHQLRPESIFTKKLEI</sequence>
<comment type="catalytic activity">
    <reaction evidence="7">
        <text>L-glutamyl-tRNA(Gln) + L-glutamine + ATP + H2O = L-glutaminyl-tRNA(Gln) + L-glutamate + ADP + phosphate + H(+)</text>
        <dbReference type="Rhea" id="RHEA:17521"/>
        <dbReference type="Rhea" id="RHEA-COMP:9681"/>
        <dbReference type="Rhea" id="RHEA-COMP:9684"/>
        <dbReference type="ChEBI" id="CHEBI:15377"/>
        <dbReference type="ChEBI" id="CHEBI:15378"/>
        <dbReference type="ChEBI" id="CHEBI:29985"/>
        <dbReference type="ChEBI" id="CHEBI:30616"/>
        <dbReference type="ChEBI" id="CHEBI:43474"/>
        <dbReference type="ChEBI" id="CHEBI:58359"/>
        <dbReference type="ChEBI" id="CHEBI:78520"/>
        <dbReference type="ChEBI" id="CHEBI:78521"/>
        <dbReference type="ChEBI" id="CHEBI:456216"/>
        <dbReference type="EC" id="6.3.5.7"/>
    </reaction>
</comment>
<keyword evidence="6" id="KW-0648">Protein biosynthesis</keyword>
<proteinExistence type="inferred from homology"/>
<keyword evidence="5" id="KW-0067">ATP-binding</keyword>
<dbReference type="PANTHER" id="PTHR11895">
    <property type="entry name" value="TRANSAMIDASE"/>
    <property type="match status" value="1"/>
</dbReference>
<dbReference type="NCBIfam" id="TIGR00132">
    <property type="entry name" value="gatA"/>
    <property type="match status" value="1"/>
</dbReference>
<dbReference type="GO" id="GO:0030956">
    <property type="term" value="C:glutamyl-tRNA(Gln) amidotransferase complex"/>
    <property type="evidence" value="ECO:0007669"/>
    <property type="project" value="InterPro"/>
</dbReference>
<evidence type="ECO:0000256" key="3">
    <source>
        <dbReference type="ARBA" id="ARBA00022598"/>
    </source>
</evidence>
<evidence type="ECO:0000256" key="6">
    <source>
        <dbReference type="ARBA" id="ARBA00022917"/>
    </source>
</evidence>
<accession>A0A381PP59</accession>
<dbReference type="HAMAP" id="MF_00120">
    <property type="entry name" value="GatA"/>
    <property type="match status" value="1"/>
</dbReference>
<feature type="domain" description="Amidase" evidence="8">
    <location>
        <begin position="24"/>
        <end position="468"/>
    </location>
</feature>
<evidence type="ECO:0000313" key="9">
    <source>
        <dbReference type="EMBL" id="SUZ68811.1"/>
    </source>
</evidence>
<evidence type="ECO:0000259" key="8">
    <source>
        <dbReference type="Pfam" id="PF01425"/>
    </source>
</evidence>
<dbReference type="EC" id="6.3.5.7" evidence="2"/>
<dbReference type="Gene3D" id="3.90.1300.10">
    <property type="entry name" value="Amidase signature (AS) domain"/>
    <property type="match status" value="1"/>
</dbReference>
<dbReference type="GO" id="GO:0005739">
    <property type="term" value="C:mitochondrion"/>
    <property type="evidence" value="ECO:0007669"/>
    <property type="project" value="UniProtKB-ARBA"/>
</dbReference>
<evidence type="ECO:0000256" key="7">
    <source>
        <dbReference type="ARBA" id="ARBA00047407"/>
    </source>
</evidence>
<keyword evidence="4" id="KW-0547">Nucleotide-binding</keyword>
<dbReference type="InterPro" id="IPR000120">
    <property type="entry name" value="Amidase"/>
</dbReference>
<dbReference type="SUPFAM" id="SSF75304">
    <property type="entry name" value="Amidase signature (AS) enzymes"/>
    <property type="match status" value="1"/>
</dbReference>
<dbReference type="GO" id="GO:0050567">
    <property type="term" value="F:glutaminyl-tRNA synthase (glutamine-hydrolyzing) activity"/>
    <property type="evidence" value="ECO:0007669"/>
    <property type="project" value="UniProtKB-EC"/>
</dbReference>
<evidence type="ECO:0000256" key="2">
    <source>
        <dbReference type="ARBA" id="ARBA00012739"/>
    </source>
</evidence>
<evidence type="ECO:0000256" key="5">
    <source>
        <dbReference type="ARBA" id="ARBA00022840"/>
    </source>
</evidence>
<dbReference type="InterPro" id="IPR023631">
    <property type="entry name" value="Amidase_dom"/>
</dbReference>
<evidence type="ECO:0000256" key="1">
    <source>
        <dbReference type="ARBA" id="ARBA00008069"/>
    </source>
</evidence>
<dbReference type="InterPro" id="IPR020556">
    <property type="entry name" value="Amidase_CS"/>
</dbReference>
<reference evidence="9" key="1">
    <citation type="submission" date="2018-05" db="EMBL/GenBank/DDBJ databases">
        <authorList>
            <person name="Lanie J.A."/>
            <person name="Ng W.-L."/>
            <person name="Kazmierczak K.M."/>
            <person name="Andrzejewski T.M."/>
            <person name="Davidsen T.M."/>
            <person name="Wayne K.J."/>
            <person name="Tettelin H."/>
            <person name="Glass J.I."/>
            <person name="Rusch D."/>
            <person name="Podicherti R."/>
            <person name="Tsui H.-C.T."/>
            <person name="Winkler M.E."/>
        </authorList>
    </citation>
    <scope>NUCLEOTIDE SEQUENCE</scope>
</reference>
<dbReference type="InterPro" id="IPR004412">
    <property type="entry name" value="GatA"/>
</dbReference>
<dbReference type="GO" id="GO:0005524">
    <property type="term" value="F:ATP binding"/>
    <property type="evidence" value="ECO:0007669"/>
    <property type="project" value="UniProtKB-KW"/>
</dbReference>